<evidence type="ECO:0000313" key="3">
    <source>
        <dbReference type="Proteomes" id="UP000823775"/>
    </source>
</evidence>
<proteinExistence type="predicted"/>
<comment type="caution">
    <text evidence="2">The sequence shown here is derived from an EMBL/GenBank/DDBJ whole genome shotgun (WGS) entry which is preliminary data.</text>
</comment>
<evidence type="ECO:0000313" key="2">
    <source>
        <dbReference type="EMBL" id="MCD9558974.1"/>
    </source>
</evidence>
<sequence length="102" mass="10989">MRENNRHCVGTGPGVVRPISALLSNGGLVSLPDVGRGEKKRGCNVTCRPGRRGEGKVPEKREREREQWAGDSRCHELRGGVRAGKMEAAAERRGGVSPAMEA</sequence>
<keyword evidence="3" id="KW-1185">Reference proteome</keyword>
<feature type="compositionally biased region" description="Basic and acidic residues" evidence="1">
    <location>
        <begin position="51"/>
        <end position="94"/>
    </location>
</feature>
<evidence type="ECO:0000256" key="1">
    <source>
        <dbReference type="SAM" id="MobiDB-lite"/>
    </source>
</evidence>
<gene>
    <name evidence="2" type="ORF">HAX54_016683</name>
</gene>
<protein>
    <submittedName>
        <fullName evidence="2">Uncharacterized protein</fullName>
    </submittedName>
</protein>
<dbReference type="Proteomes" id="UP000823775">
    <property type="component" value="Unassembled WGS sequence"/>
</dbReference>
<reference evidence="2 3" key="1">
    <citation type="journal article" date="2021" name="BMC Genomics">
        <title>Datura genome reveals duplications of psychoactive alkaloid biosynthetic genes and high mutation rate following tissue culture.</title>
        <authorList>
            <person name="Rajewski A."/>
            <person name="Carter-House D."/>
            <person name="Stajich J."/>
            <person name="Litt A."/>
        </authorList>
    </citation>
    <scope>NUCLEOTIDE SEQUENCE [LARGE SCALE GENOMIC DNA]</scope>
    <source>
        <strain evidence="2">AR-01</strain>
    </source>
</reference>
<organism evidence="2 3">
    <name type="scientific">Datura stramonium</name>
    <name type="common">Jimsonweed</name>
    <name type="synonym">Common thornapple</name>
    <dbReference type="NCBI Taxonomy" id="4076"/>
    <lineage>
        <taxon>Eukaryota</taxon>
        <taxon>Viridiplantae</taxon>
        <taxon>Streptophyta</taxon>
        <taxon>Embryophyta</taxon>
        <taxon>Tracheophyta</taxon>
        <taxon>Spermatophyta</taxon>
        <taxon>Magnoliopsida</taxon>
        <taxon>eudicotyledons</taxon>
        <taxon>Gunneridae</taxon>
        <taxon>Pentapetalae</taxon>
        <taxon>asterids</taxon>
        <taxon>lamiids</taxon>
        <taxon>Solanales</taxon>
        <taxon>Solanaceae</taxon>
        <taxon>Solanoideae</taxon>
        <taxon>Datureae</taxon>
        <taxon>Datura</taxon>
    </lineage>
</organism>
<dbReference type="EMBL" id="JACEIK010002084">
    <property type="protein sequence ID" value="MCD9558974.1"/>
    <property type="molecule type" value="Genomic_DNA"/>
</dbReference>
<accession>A0ABS8UJH4</accession>
<name>A0ABS8UJH4_DATST</name>
<feature type="region of interest" description="Disordered" evidence="1">
    <location>
        <begin position="33"/>
        <end position="102"/>
    </location>
</feature>